<evidence type="ECO:0000313" key="2">
    <source>
        <dbReference type="Proteomes" id="UP000009009"/>
    </source>
</evidence>
<organism evidence="1 2">
    <name type="scientific">Saccharomyces cerevisiae x Saccharomyces kudriavzevii (strain VIN7)</name>
    <name type="common">Yeast</name>
    <dbReference type="NCBI Taxonomy" id="1095631"/>
    <lineage>
        <taxon>Eukaryota</taxon>
        <taxon>Fungi</taxon>
        <taxon>Dikarya</taxon>
        <taxon>Ascomycota</taxon>
        <taxon>Saccharomycotina</taxon>
        <taxon>Saccharomycetes</taxon>
        <taxon>Saccharomycetales</taxon>
        <taxon>Saccharomycetaceae</taxon>
        <taxon>Saccharomyces</taxon>
    </lineage>
</organism>
<dbReference type="EMBL" id="AGVY01000297">
    <property type="protein sequence ID" value="EHN01374.1"/>
    <property type="molecule type" value="Genomic_DNA"/>
</dbReference>
<proteinExistence type="predicted"/>
<reference evidence="1 2" key="1">
    <citation type="journal article" date="2012" name="FEMS Yeast Res.">
        <title>The genome sequence of the wine yeast VIN7 reveals an allotriploid hybrid genome with Saccharomyces cerevisiae and Saccharomyces kudriavzevii origins.</title>
        <authorList>
            <person name="Borneman A.R."/>
            <person name="Desany B.A."/>
            <person name="Riches D."/>
            <person name="Affourtit J.P."/>
            <person name="Forgan A.H."/>
            <person name="Pretorius I.S."/>
            <person name="Egholm M."/>
            <person name="Chambers P.J."/>
        </authorList>
    </citation>
    <scope>NUCLEOTIDE SEQUENCE [LARGE SCALE GENOMIC DNA]</scope>
    <source>
        <strain evidence="1 2">VIN7</strain>
    </source>
</reference>
<keyword evidence="2" id="KW-1185">Reference proteome</keyword>
<gene>
    <name evidence="1" type="ORF">VIN7_8488</name>
</gene>
<dbReference type="HOGENOM" id="CLU_1415928_0_0_1"/>
<dbReference type="Proteomes" id="UP000009009">
    <property type="component" value="Unassembled WGS sequence"/>
</dbReference>
<accession>H0GXU0</accession>
<name>H0GXU0_SACCK</name>
<sequence length="192" mass="22263">MNCGGGSVRASKANKKVVLIRVNSYHMKKKSVLIRELSIPKKSPQAPVLNRYFIEESPGGSLGEETHRNNKGNCPFSSVSRIRNRKFAGRTFLFILCRYACFFDTKWATQFLQLVAFWRHARRNEEKKTEEKCRRADSHGERGAREKQRNRGCTLLCLDTNRRLRHVCAEAVSPLVSFYCGIFWCRSRTRRS</sequence>
<dbReference type="AlphaFoldDB" id="H0GXU0"/>
<evidence type="ECO:0000313" key="1">
    <source>
        <dbReference type="EMBL" id="EHN01374.1"/>
    </source>
</evidence>
<comment type="caution">
    <text evidence="1">The sequence shown here is derived from an EMBL/GenBank/DDBJ whole genome shotgun (WGS) entry which is preliminary data.</text>
</comment>
<protein>
    <submittedName>
        <fullName evidence="1">Uncharacterized protein</fullName>
    </submittedName>
</protein>